<feature type="binding site" evidence="3">
    <location>
        <position position="22"/>
    </location>
    <ligand>
        <name>phosphate</name>
        <dbReference type="ChEBI" id="CHEBI:43474"/>
    </ligand>
</feature>
<organism evidence="5 6">
    <name type="scientific">Humibacter ginsenosidimutans</name>
    <dbReference type="NCBI Taxonomy" id="2599293"/>
    <lineage>
        <taxon>Bacteria</taxon>
        <taxon>Bacillati</taxon>
        <taxon>Actinomycetota</taxon>
        <taxon>Actinomycetes</taxon>
        <taxon>Micrococcales</taxon>
        <taxon>Microbacteriaceae</taxon>
        <taxon>Humibacter</taxon>
    </lineage>
</organism>
<dbReference type="PANTHER" id="PTHR42679:SF2">
    <property type="entry name" value="S-METHYL-5'-THIOADENOSINE PHOSPHORYLASE"/>
    <property type="match status" value="1"/>
</dbReference>
<evidence type="ECO:0000313" key="5">
    <source>
        <dbReference type="EMBL" id="QDZ16133.1"/>
    </source>
</evidence>
<feature type="binding site" evidence="3">
    <location>
        <begin position="62"/>
        <end position="63"/>
    </location>
    <ligand>
        <name>phosphate</name>
        <dbReference type="ChEBI" id="CHEBI:43474"/>
    </ligand>
</feature>
<feature type="binding site" evidence="3">
    <location>
        <begin position="95"/>
        <end position="96"/>
    </location>
    <ligand>
        <name>phosphate</name>
        <dbReference type="ChEBI" id="CHEBI:43474"/>
    </ligand>
</feature>
<dbReference type="Pfam" id="PF01048">
    <property type="entry name" value="PNP_UDP_1"/>
    <property type="match status" value="1"/>
</dbReference>
<dbReference type="GO" id="GO:0017061">
    <property type="term" value="F:S-methyl-5-thioadenosine phosphorylase activity"/>
    <property type="evidence" value="ECO:0007669"/>
    <property type="project" value="InterPro"/>
</dbReference>
<comment type="catalytic activity">
    <reaction evidence="3">
        <text>a purine D-ribonucleoside + phosphate = a purine nucleobase + alpha-D-ribose 1-phosphate</text>
        <dbReference type="Rhea" id="RHEA:19805"/>
        <dbReference type="ChEBI" id="CHEBI:26386"/>
        <dbReference type="ChEBI" id="CHEBI:43474"/>
        <dbReference type="ChEBI" id="CHEBI:57720"/>
        <dbReference type="ChEBI" id="CHEBI:142355"/>
        <dbReference type="EC" id="2.4.2.1"/>
    </reaction>
</comment>
<feature type="site" description="Important for substrate specificity" evidence="3">
    <location>
        <position position="230"/>
    </location>
</feature>
<gene>
    <name evidence="5" type="ORF">FPZ11_16420</name>
</gene>
<protein>
    <recommendedName>
        <fullName evidence="3">Purine nucleoside phosphorylase</fullName>
        <shortName evidence="3">PNP</shortName>
        <ecNumber evidence="3">2.4.2.1</ecNumber>
    </recommendedName>
</protein>
<evidence type="ECO:0000256" key="3">
    <source>
        <dbReference type="HAMAP-Rule" id="MF_01963"/>
    </source>
</evidence>
<dbReference type="Proteomes" id="UP000320216">
    <property type="component" value="Chromosome"/>
</dbReference>
<dbReference type="GO" id="GO:0005829">
    <property type="term" value="C:cytosol"/>
    <property type="evidence" value="ECO:0007669"/>
    <property type="project" value="TreeGrafter"/>
</dbReference>
<dbReference type="InterPro" id="IPR035994">
    <property type="entry name" value="Nucleoside_phosphorylase_sf"/>
</dbReference>
<feature type="binding site" evidence="3">
    <location>
        <position position="194"/>
    </location>
    <ligand>
        <name>phosphate</name>
        <dbReference type="ChEBI" id="CHEBI:43474"/>
    </ligand>
</feature>
<proteinExistence type="inferred from homology"/>
<dbReference type="KEGG" id="huw:FPZ11_16420"/>
<dbReference type="GO" id="GO:0019509">
    <property type="term" value="P:L-methionine salvage from methylthioadenosine"/>
    <property type="evidence" value="ECO:0007669"/>
    <property type="project" value="TreeGrafter"/>
</dbReference>
<evidence type="ECO:0000313" key="6">
    <source>
        <dbReference type="Proteomes" id="UP000320216"/>
    </source>
</evidence>
<keyword evidence="1 3" id="KW-0328">Glycosyltransferase</keyword>
<name>A0A5B8M6V7_9MICO</name>
<dbReference type="SUPFAM" id="SSF53167">
    <property type="entry name" value="Purine and uridine phosphorylases"/>
    <property type="match status" value="1"/>
</dbReference>
<dbReference type="PANTHER" id="PTHR42679">
    <property type="entry name" value="S-METHYL-5'-THIOADENOSINE PHOSPHORYLASE"/>
    <property type="match status" value="1"/>
</dbReference>
<comment type="subunit">
    <text evidence="3">Homohexamer. Dimer of a homotrimer.</text>
</comment>
<evidence type="ECO:0000256" key="1">
    <source>
        <dbReference type="ARBA" id="ARBA00022676"/>
    </source>
</evidence>
<evidence type="ECO:0000259" key="4">
    <source>
        <dbReference type="Pfam" id="PF01048"/>
    </source>
</evidence>
<evidence type="ECO:0000256" key="2">
    <source>
        <dbReference type="ARBA" id="ARBA00022679"/>
    </source>
</evidence>
<comment type="similarity">
    <text evidence="3">Belongs to the PNP/MTAP phosphorylase family. MTAP subfamily.</text>
</comment>
<feature type="binding site" evidence="3">
    <location>
        <begin position="217"/>
        <end position="219"/>
    </location>
    <ligand>
        <name>substrate</name>
    </ligand>
</feature>
<dbReference type="CDD" id="cd09010">
    <property type="entry name" value="MTAP_SsMTAPII_like_MTIP"/>
    <property type="match status" value="1"/>
</dbReference>
<feature type="site" description="Important for substrate specificity" evidence="3">
    <location>
        <position position="175"/>
    </location>
</feature>
<dbReference type="RefSeq" id="WP_146322137.1">
    <property type="nucleotide sequence ID" value="NZ_CP042305.1"/>
</dbReference>
<feature type="binding site" evidence="3">
    <location>
        <position position="193"/>
    </location>
    <ligand>
        <name>substrate</name>
    </ligand>
</feature>
<dbReference type="InterPro" id="IPR010044">
    <property type="entry name" value="MTAP"/>
</dbReference>
<dbReference type="InterPro" id="IPR000845">
    <property type="entry name" value="Nucleoside_phosphorylase_d"/>
</dbReference>
<sequence>MTAFDDTTLPSPTPIVGVIGGSGLYSLLERPTTLDVPTPYGPTSSPITVGDLGGVQVAFLARHGSAHTLPPHRVPYRANIWAMASLGVHALVSSSAVGSLSPELPPCTFVIPDQLIDRTWGRDDTFFDGDDVQHLPFSDPYCARLRAIAMDALTDAGEQVRASGTTVVVQGPRFSTRAESRWYRTLGADLVNMTQYPEAALAAELNLGMVNLSYVTDSDAGESEDDAVDPVVVLDRLAEAQLRIRSAIAAITLAIPNDYRARARVADEAVRRVLEAGVAI</sequence>
<dbReference type="AlphaFoldDB" id="A0A5B8M6V7"/>
<dbReference type="OrthoDB" id="1523230at2"/>
<reference evidence="5 6" key="1">
    <citation type="submission" date="2019-07" db="EMBL/GenBank/DDBJ databases">
        <title>Full genome sequence of Humibacter sp. WJ7-1.</title>
        <authorList>
            <person name="Im W.-T."/>
        </authorList>
    </citation>
    <scope>NUCLEOTIDE SEQUENCE [LARGE SCALE GENOMIC DNA]</scope>
    <source>
        <strain evidence="5 6">WJ7-1</strain>
    </source>
</reference>
<dbReference type="UniPathway" id="UPA00606"/>
<dbReference type="GO" id="GO:0006166">
    <property type="term" value="P:purine ribonucleoside salvage"/>
    <property type="evidence" value="ECO:0007669"/>
    <property type="project" value="UniProtKB-UniRule"/>
</dbReference>
<keyword evidence="6" id="KW-1185">Reference proteome</keyword>
<dbReference type="HAMAP" id="MF_01963">
    <property type="entry name" value="MTAP"/>
    <property type="match status" value="1"/>
</dbReference>
<dbReference type="EC" id="2.4.2.1" evidence="3"/>
<accession>A0A5B8M6V7</accession>
<keyword evidence="3" id="KW-0660">Purine salvage</keyword>
<keyword evidence="2 3" id="KW-0808">Transferase</keyword>
<feature type="domain" description="Nucleoside phosphorylase" evidence="4">
    <location>
        <begin position="16"/>
        <end position="231"/>
    </location>
</feature>
<dbReference type="EMBL" id="CP042305">
    <property type="protein sequence ID" value="QDZ16133.1"/>
    <property type="molecule type" value="Genomic_DNA"/>
</dbReference>
<comment type="function">
    <text evidence="3">Purine nucleoside phosphorylase involved in purine salvage.</text>
</comment>
<comment type="miscellaneous">
    <text evidence="3">Although this enzyme belongs to the family of MTA phosphorylases based on sequence homology, it lacks several conserved amino acids in the substrate binding pocket that confer specificity towards MTA.</text>
</comment>
<dbReference type="PROSITE" id="PS01240">
    <property type="entry name" value="PNP_MTAP_2"/>
    <property type="match status" value="1"/>
</dbReference>
<dbReference type="Gene3D" id="3.40.50.1580">
    <property type="entry name" value="Nucleoside phosphorylase domain"/>
    <property type="match status" value="1"/>
</dbReference>
<dbReference type="NCBIfam" id="NF006599">
    <property type="entry name" value="PRK09136.1"/>
    <property type="match status" value="1"/>
</dbReference>
<comment type="pathway">
    <text evidence="3">Purine metabolism; purine nucleoside salvage.</text>
</comment>
<dbReference type="InterPro" id="IPR018099">
    <property type="entry name" value="Purine_phosphorylase-2_CS"/>
</dbReference>